<name>A0ABY3Z9J6_STRRM</name>
<evidence type="ECO:0000313" key="3">
    <source>
        <dbReference type="Proteomes" id="UP000829494"/>
    </source>
</evidence>
<evidence type="ECO:0000313" key="2">
    <source>
        <dbReference type="EMBL" id="UNZ05124.1"/>
    </source>
</evidence>
<organism evidence="2 3">
    <name type="scientific">Streptomyces rimosus subsp. rimosus</name>
    <dbReference type="NCBI Taxonomy" id="132474"/>
    <lineage>
        <taxon>Bacteria</taxon>
        <taxon>Bacillati</taxon>
        <taxon>Actinomycetota</taxon>
        <taxon>Actinomycetes</taxon>
        <taxon>Kitasatosporales</taxon>
        <taxon>Streptomycetaceae</taxon>
        <taxon>Streptomyces</taxon>
    </lineage>
</organism>
<accession>A0ABY3Z9J6</accession>
<evidence type="ECO:0000256" key="1">
    <source>
        <dbReference type="SAM" id="Phobius"/>
    </source>
</evidence>
<gene>
    <name evidence="2" type="ORF">SRIMR7_23490</name>
</gene>
<keyword evidence="1" id="KW-0812">Transmembrane</keyword>
<reference evidence="2 3" key="1">
    <citation type="submission" date="2022-03" db="EMBL/GenBank/DDBJ databases">
        <title>Complete genome of Streptomyces rimosus ssp. rimosus R7 (=ATCC 10970).</title>
        <authorList>
            <person name="Beganovic S."/>
            <person name="Ruckert C."/>
            <person name="Busche T."/>
            <person name="Kalinowski J."/>
            <person name="Wittmann C."/>
        </authorList>
    </citation>
    <scope>NUCLEOTIDE SEQUENCE [LARGE SCALE GENOMIC DNA]</scope>
    <source>
        <strain evidence="2 3">R7</strain>
    </source>
</reference>
<keyword evidence="1" id="KW-1133">Transmembrane helix</keyword>
<protein>
    <submittedName>
        <fullName evidence="2">Uncharacterized protein</fullName>
    </submittedName>
</protein>
<dbReference type="EMBL" id="CP094298">
    <property type="protein sequence ID" value="UNZ05124.1"/>
    <property type="molecule type" value="Genomic_DNA"/>
</dbReference>
<dbReference type="Proteomes" id="UP000829494">
    <property type="component" value="Chromosome"/>
</dbReference>
<sequence length="30" mass="3251">MRTFSLVFGVIVPAVLLALFVADLITGHIH</sequence>
<keyword evidence="3" id="KW-1185">Reference proteome</keyword>
<keyword evidence="1" id="KW-0472">Membrane</keyword>
<feature type="transmembrane region" description="Helical" evidence="1">
    <location>
        <begin position="6"/>
        <end position="25"/>
    </location>
</feature>
<proteinExistence type="predicted"/>